<evidence type="ECO:0000256" key="3">
    <source>
        <dbReference type="ARBA" id="ARBA00022576"/>
    </source>
</evidence>
<evidence type="ECO:0000313" key="7">
    <source>
        <dbReference type="EMBL" id="CAE1153419.1"/>
    </source>
</evidence>
<feature type="domain" description="Aminotransferase class I/classII large" evidence="6">
    <location>
        <begin position="28"/>
        <end position="352"/>
    </location>
</feature>
<dbReference type="SUPFAM" id="SSF53383">
    <property type="entry name" value="PLP-dependent transferases"/>
    <property type="match status" value="1"/>
</dbReference>
<protein>
    <recommendedName>
        <fullName evidence="6">Aminotransferase class I/classII large domain-containing protein</fullName>
    </recommendedName>
</protein>
<dbReference type="InterPro" id="IPR050596">
    <property type="entry name" value="AspAT/PAT-like"/>
</dbReference>
<dbReference type="AlphaFoldDB" id="A0A812ARG5"/>
<comment type="caution">
    <text evidence="7">The sequence shown here is derived from an EMBL/GenBank/DDBJ whole genome shotgun (WGS) entry which is preliminary data.</text>
</comment>
<dbReference type="GO" id="GO:0006520">
    <property type="term" value="P:amino acid metabolic process"/>
    <property type="evidence" value="ECO:0007669"/>
    <property type="project" value="InterPro"/>
</dbReference>
<dbReference type="PANTHER" id="PTHR46383">
    <property type="entry name" value="ASPARTATE AMINOTRANSFERASE"/>
    <property type="match status" value="1"/>
</dbReference>
<name>A0A812ARG5_ACAPH</name>
<dbReference type="EMBL" id="CAHIKZ030000116">
    <property type="protein sequence ID" value="CAE1153419.1"/>
    <property type="molecule type" value="Genomic_DNA"/>
</dbReference>
<dbReference type="InterPro" id="IPR015424">
    <property type="entry name" value="PyrdxlP-dep_Trfase"/>
</dbReference>
<keyword evidence="3" id="KW-0032">Aminotransferase</keyword>
<evidence type="ECO:0000313" key="8">
    <source>
        <dbReference type="Proteomes" id="UP000597762"/>
    </source>
</evidence>
<dbReference type="PANTHER" id="PTHR46383:SF1">
    <property type="entry name" value="ASPARTATE AMINOTRANSFERASE"/>
    <property type="match status" value="1"/>
</dbReference>
<keyword evidence="5" id="KW-0663">Pyridoxal phosphate</keyword>
<dbReference type="GO" id="GO:0008483">
    <property type="term" value="F:transaminase activity"/>
    <property type="evidence" value="ECO:0007669"/>
    <property type="project" value="UniProtKB-KW"/>
</dbReference>
<reference evidence="7" key="1">
    <citation type="submission" date="2021-01" db="EMBL/GenBank/DDBJ databases">
        <authorList>
            <person name="Li R."/>
            <person name="Bekaert M."/>
        </authorList>
    </citation>
    <scope>NUCLEOTIDE SEQUENCE</scope>
    <source>
        <strain evidence="7">Farmed</strain>
    </source>
</reference>
<gene>
    <name evidence="7" type="ORF">SPHA_3852</name>
</gene>
<keyword evidence="4" id="KW-0808">Transferase</keyword>
<dbReference type="CDD" id="cd00609">
    <property type="entry name" value="AAT_like"/>
    <property type="match status" value="1"/>
</dbReference>
<dbReference type="Proteomes" id="UP000597762">
    <property type="component" value="Unassembled WGS sequence"/>
</dbReference>
<dbReference type="GO" id="GO:0030170">
    <property type="term" value="F:pyridoxal phosphate binding"/>
    <property type="evidence" value="ECO:0007669"/>
    <property type="project" value="InterPro"/>
</dbReference>
<evidence type="ECO:0000259" key="6">
    <source>
        <dbReference type="Pfam" id="PF00155"/>
    </source>
</evidence>
<dbReference type="PROSITE" id="PS00105">
    <property type="entry name" value="AA_TRANSFER_CLASS_1"/>
    <property type="match status" value="1"/>
</dbReference>
<organism evidence="7 8">
    <name type="scientific">Acanthosepion pharaonis</name>
    <name type="common">Pharaoh cuttlefish</name>
    <name type="synonym">Sepia pharaonis</name>
    <dbReference type="NCBI Taxonomy" id="158019"/>
    <lineage>
        <taxon>Eukaryota</taxon>
        <taxon>Metazoa</taxon>
        <taxon>Spiralia</taxon>
        <taxon>Lophotrochozoa</taxon>
        <taxon>Mollusca</taxon>
        <taxon>Cephalopoda</taxon>
        <taxon>Coleoidea</taxon>
        <taxon>Decapodiformes</taxon>
        <taxon>Sepiida</taxon>
        <taxon>Sepiina</taxon>
        <taxon>Sepiidae</taxon>
        <taxon>Acanthosepion</taxon>
    </lineage>
</organism>
<dbReference type="InterPro" id="IPR004838">
    <property type="entry name" value="NHTrfase_class1_PyrdxlP-BS"/>
</dbReference>
<comment type="similarity">
    <text evidence="2">Belongs to the class-I pyridoxal-phosphate-dependent aminotransferase family.</text>
</comment>
<dbReference type="InterPro" id="IPR015421">
    <property type="entry name" value="PyrdxlP-dep_Trfase_major"/>
</dbReference>
<dbReference type="Gene3D" id="3.40.640.10">
    <property type="entry name" value="Type I PLP-dependent aspartate aminotransferase-like (Major domain)"/>
    <property type="match status" value="1"/>
</dbReference>
<dbReference type="InterPro" id="IPR015422">
    <property type="entry name" value="PyrdxlP-dep_Trfase_small"/>
</dbReference>
<evidence type="ECO:0000256" key="5">
    <source>
        <dbReference type="ARBA" id="ARBA00022898"/>
    </source>
</evidence>
<accession>A0A812ARG5</accession>
<proteinExistence type="inferred from homology"/>
<keyword evidence="8" id="KW-1185">Reference proteome</keyword>
<sequence>MASNVKLNQETKKKIRAGAEIHTFAFGQSPFPVMEEAVKGLREYAEENDYVPVQGIPELREAISDFHYKYDKIRFSPDNIVVGPGSKELIYSLINVFNGDILVISPSWTTYRPQTHLANQRCIVLKTKFEDEWRITDEIIENAMTENEVSEYKLLILCSPDNPSGTQYNEEQLKPLIEVCRKHNIIIVSDEIYGRICFRQEHVCMPKLYPEGAIVTTGFSKCAGAGGWRIGYHIFPNELSALRDCLSAAGSHTYSCASTPIQYAITKMLKSEEQFADYLHHVRRIMAAAGDFCYKELSAVGVKAINPYGGFYIMPDFEILRPALEKRGVSTGSEMCRLMFEEKSIIMMAAGPDFLRPETELTTRMCFVNFDGKKALEFSRELGLDTPLPEDFVEEQCTSLYEAIKALVSWVQELLDE</sequence>
<dbReference type="Pfam" id="PF00155">
    <property type="entry name" value="Aminotran_1_2"/>
    <property type="match status" value="1"/>
</dbReference>
<evidence type="ECO:0000256" key="4">
    <source>
        <dbReference type="ARBA" id="ARBA00022679"/>
    </source>
</evidence>
<dbReference type="InterPro" id="IPR004839">
    <property type="entry name" value="Aminotransferase_I/II_large"/>
</dbReference>
<dbReference type="OrthoDB" id="7042322at2759"/>
<dbReference type="Gene3D" id="3.90.1150.10">
    <property type="entry name" value="Aspartate Aminotransferase, domain 1"/>
    <property type="match status" value="1"/>
</dbReference>
<evidence type="ECO:0000256" key="1">
    <source>
        <dbReference type="ARBA" id="ARBA00001933"/>
    </source>
</evidence>
<comment type="cofactor">
    <cofactor evidence="1">
        <name>pyridoxal 5'-phosphate</name>
        <dbReference type="ChEBI" id="CHEBI:597326"/>
    </cofactor>
</comment>
<evidence type="ECO:0000256" key="2">
    <source>
        <dbReference type="ARBA" id="ARBA00007441"/>
    </source>
</evidence>